<dbReference type="AlphaFoldDB" id="A0A511MDY7"/>
<keyword evidence="3" id="KW-1185">Reference proteome</keyword>
<reference evidence="2 3" key="1">
    <citation type="submission" date="2019-07" db="EMBL/GenBank/DDBJ databases">
        <title>Whole genome shotgun sequence of Nocardia ninae NBRC 108245.</title>
        <authorList>
            <person name="Hosoyama A."/>
            <person name="Uohara A."/>
            <person name="Ohji S."/>
            <person name="Ichikawa N."/>
        </authorList>
    </citation>
    <scope>NUCLEOTIDE SEQUENCE [LARGE SCALE GENOMIC DNA]</scope>
    <source>
        <strain evidence="2 3">NBRC 108245</strain>
    </source>
</reference>
<organism evidence="2 3">
    <name type="scientific">Nocardia ninae NBRC 108245</name>
    <dbReference type="NCBI Taxonomy" id="1210091"/>
    <lineage>
        <taxon>Bacteria</taxon>
        <taxon>Bacillati</taxon>
        <taxon>Actinomycetota</taxon>
        <taxon>Actinomycetes</taxon>
        <taxon>Mycobacteriales</taxon>
        <taxon>Nocardiaceae</taxon>
        <taxon>Nocardia</taxon>
    </lineage>
</organism>
<proteinExistence type="predicted"/>
<feature type="domain" description="DISARM protein DrmE C-terminal" evidence="1">
    <location>
        <begin position="609"/>
        <end position="740"/>
    </location>
</feature>
<comment type="caution">
    <text evidence="2">The sequence shown here is derived from an EMBL/GenBank/DDBJ whole genome shotgun (WGS) entry which is preliminary data.</text>
</comment>
<dbReference type="InterPro" id="IPR056666">
    <property type="entry name" value="DrmE_C"/>
</dbReference>
<gene>
    <name evidence="2" type="ORF">NN4_33610</name>
</gene>
<evidence type="ECO:0000313" key="3">
    <source>
        <dbReference type="Proteomes" id="UP000321424"/>
    </source>
</evidence>
<dbReference type="OrthoDB" id="5166051at2"/>
<protein>
    <recommendedName>
        <fullName evidence="1">DISARM protein DrmE C-terminal domain-containing protein</fullName>
    </recommendedName>
</protein>
<evidence type="ECO:0000313" key="2">
    <source>
        <dbReference type="EMBL" id="GEM38842.1"/>
    </source>
</evidence>
<dbReference type="Pfam" id="PF24957">
    <property type="entry name" value="DrmE_C"/>
    <property type="match status" value="1"/>
</dbReference>
<dbReference type="Proteomes" id="UP000321424">
    <property type="component" value="Unassembled WGS sequence"/>
</dbReference>
<evidence type="ECO:0000259" key="1">
    <source>
        <dbReference type="Pfam" id="PF24957"/>
    </source>
</evidence>
<dbReference type="RefSeq" id="WP_147131646.1">
    <property type="nucleotide sequence ID" value="NZ_BJXA01000019.1"/>
</dbReference>
<dbReference type="EMBL" id="BJXA01000019">
    <property type="protein sequence ID" value="GEM38842.1"/>
    <property type="molecule type" value="Genomic_DNA"/>
</dbReference>
<accession>A0A511MDY7</accession>
<sequence length="792" mass="85322">MAQLSIGEPLTSLLLPGTGTPGLDDLSFSTFVDGGVSVPVSPVDQLLVAFCRRAVRELPQGVVPVVQLPRARHRIALTLSICLHLLRMKERLHSGPVVLAALDVDMPEQLRKLSMRNYGRINLGRGNPLSAQRLTRVGDLAPLVGSTPASTNSSLVYFNTRVGSPRLRCGPPLVVVDATSITNPNSRARVLAWASDHSAVTTIIVGDIGDEYLAQTVRTAGHRPIVLPVTEEEVTALVYELNREQPALSPLSSMWMLWRQETAPLSIQQAGDAELNAAIARAFACLASRPDGPMPMVLDYPTKLLRAGTRLAATVYDYRTACALADQPGEGPAPLRARLRRLEFRESGPWHAWGVARWGELKIAVETLWRQLDECNPKVTRLWDALDHADRTGAGQILIRCHSKAAAAATRASLEGEGRSIPQRALWDKISAGVEVTTFATRYPPGHADLQILTGNPPPWHFSLLLGAEASANWLLAYDAENAAFRRQMSRWHTDTDESRRGTFRAMGAAMPAPVVGPAFEAADDVDDPPELCLPGLSLVEVLDRATATMDSPSTGTAPSGWRGSGTNCDCVPVRLDDGRTWWIPNEKDDDGDLATPVLVVTAGGQSYRPLRELSSGEVIIVAAGDGTESIHARLVAVTHTNDEVASLDVILDQFRRAARSVLHDKPTRQAAISAVRDAGAQAPGQLVHWASGRTIAPQSPSDIAAVFRAAQQPIPDLQLLNSVAGTLRTLHRSLGRFVAALASDRADDAVEELRRLIGDSAEELLDEFVPATVTEIGSLTATPANLAGRLQ</sequence>
<name>A0A511MDY7_9NOCA</name>